<keyword evidence="6 11" id="KW-0547">Nucleotide-binding</keyword>
<dbReference type="GO" id="GO:0009229">
    <property type="term" value="P:thiamine diphosphate biosynthetic process"/>
    <property type="evidence" value="ECO:0007669"/>
    <property type="project" value="UniProtKB-UniRule"/>
</dbReference>
<reference evidence="12" key="2">
    <citation type="journal article" date="2021" name="PeerJ">
        <title>Extensive microbial diversity within the chicken gut microbiome revealed by metagenomics and culture.</title>
        <authorList>
            <person name="Gilroy R."/>
            <person name="Ravi A."/>
            <person name="Getino M."/>
            <person name="Pursley I."/>
            <person name="Horton D.L."/>
            <person name="Alikhan N.F."/>
            <person name="Baker D."/>
            <person name="Gharbi K."/>
            <person name="Hall N."/>
            <person name="Watson M."/>
            <person name="Adriaenssens E.M."/>
            <person name="Foster-Nyarko E."/>
            <person name="Jarju S."/>
            <person name="Secka A."/>
            <person name="Antonio M."/>
            <person name="Oren A."/>
            <person name="Chaudhuri R.R."/>
            <person name="La Ragione R."/>
            <person name="Hildebrand F."/>
            <person name="Pallen M.J."/>
        </authorList>
    </citation>
    <scope>NUCLEOTIDE SEQUENCE</scope>
    <source>
        <strain evidence="12">7463</strain>
    </source>
</reference>
<dbReference type="GO" id="GO:0005829">
    <property type="term" value="C:cytosol"/>
    <property type="evidence" value="ECO:0007669"/>
    <property type="project" value="TreeGrafter"/>
</dbReference>
<evidence type="ECO:0000256" key="1">
    <source>
        <dbReference type="ARBA" id="ARBA00001771"/>
    </source>
</evidence>
<evidence type="ECO:0000313" key="12">
    <source>
        <dbReference type="EMBL" id="HIU36912.1"/>
    </source>
</evidence>
<dbReference type="HAMAP" id="MF_00228">
    <property type="entry name" value="Thz_kinase"/>
    <property type="match status" value="1"/>
</dbReference>
<dbReference type="AlphaFoldDB" id="A0A9D1LFM7"/>
<reference evidence="12" key="1">
    <citation type="submission" date="2020-10" db="EMBL/GenBank/DDBJ databases">
        <authorList>
            <person name="Gilroy R."/>
        </authorList>
    </citation>
    <scope>NUCLEOTIDE SEQUENCE</scope>
    <source>
        <strain evidence="12">7463</strain>
    </source>
</reference>
<dbReference type="GO" id="GO:0004417">
    <property type="term" value="F:hydroxyethylthiazole kinase activity"/>
    <property type="evidence" value="ECO:0007669"/>
    <property type="project" value="UniProtKB-UniRule"/>
</dbReference>
<comment type="function">
    <text evidence="11">Catalyzes the phosphorylation of the hydroxyl group of 4-methyl-5-beta-hydroxyethylthiazole (THZ).</text>
</comment>
<dbReference type="GO" id="GO:0008972">
    <property type="term" value="F:phosphomethylpyrimidine kinase activity"/>
    <property type="evidence" value="ECO:0007669"/>
    <property type="project" value="TreeGrafter"/>
</dbReference>
<evidence type="ECO:0000256" key="3">
    <source>
        <dbReference type="ARBA" id="ARBA00004868"/>
    </source>
</evidence>
<dbReference type="PRINTS" id="PR01099">
    <property type="entry name" value="HYETHTZKNASE"/>
</dbReference>
<dbReference type="Gene3D" id="3.40.1190.20">
    <property type="match status" value="1"/>
</dbReference>
<keyword evidence="4 11" id="KW-0808">Transferase</keyword>
<comment type="similarity">
    <text evidence="11">Belongs to the Thz kinase family.</text>
</comment>
<evidence type="ECO:0000256" key="2">
    <source>
        <dbReference type="ARBA" id="ARBA00001946"/>
    </source>
</evidence>
<proteinExistence type="inferred from homology"/>
<evidence type="ECO:0000313" key="13">
    <source>
        <dbReference type="Proteomes" id="UP000824083"/>
    </source>
</evidence>
<dbReference type="SUPFAM" id="SSF53613">
    <property type="entry name" value="Ribokinase-like"/>
    <property type="match status" value="1"/>
</dbReference>
<feature type="binding site" evidence="11">
    <location>
        <position position="199"/>
    </location>
    <ligand>
        <name>substrate</name>
    </ligand>
</feature>
<evidence type="ECO:0000256" key="9">
    <source>
        <dbReference type="ARBA" id="ARBA00022842"/>
    </source>
</evidence>
<comment type="caution">
    <text evidence="12">The sequence shown here is derived from an EMBL/GenBank/DDBJ whole genome shotgun (WGS) entry which is preliminary data.</text>
</comment>
<dbReference type="InterPro" id="IPR000417">
    <property type="entry name" value="Hyethyz_kinase"/>
</dbReference>
<name>A0A9D1LFM7_9BURK</name>
<feature type="binding site" evidence="11">
    <location>
        <position position="126"/>
    </location>
    <ligand>
        <name>ATP</name>
        <dbReference type="ChEBI" id="CHEBI:30616"/>
    </ligand>
</feature>
<gene>
    <name evidence="11 12" type="primary">thiM</name>
    <name evidence="12" type="ORF">IAC56_01340</name>
</gene>
<evidence type="ECO:0000256" key="5">
    <source>
        <dbReference type="ARBA" id="ARBA00022723"/>
    </source>
</evidence>
<accession>A0A9D1LFM7</accession>
<dbReference type="PANTHER" id="PTHR20858:SF17">
    <property type="entry name" value="HYDROXYMETHYLPYRIMIDINE_PHOSPHOMETHYLPYRIMIDINE KINASE THI20-RELATED"/>
    <property type="match status" value="1"/>
</dbReference>
<comment type="pathway">
    <text evidence="3 11">Cofactor biosynthesis; thiamine diphosphate biosynthesis; 4-methyl-5-(2-phosphoethyl)-thiazole from 5-(2-hydroxyethyl)-4-methylthiazole: step 1/1.</text>
</comment>
<dbReference type="GO" id="GO:0009228">
    <property type="term" value="P:thiamine biosynthetic process"/>
    <property type="evidence" value="ECO:0007669"/>
    <property type="project" value="UniProtKB-KW"/>
</dbReference>
<dbReference type="EMBL" id="DVMY01000028">
    <property type="protein sequence ID" value="HIU36912.1"/>
    <property type="molecule type" value="Genomic_DNA"/>
</dbReference>
<dbReference type="GO" id="GO:0008902">
    <property type="term" value="F:hydroxymethylpyrimidine kinase activity"/>
    <property type="evidence" value="ECO:0007669"/>
    <property type="project" value="TreeGrafter"/>
</dbReference>
<dbReference type="PIRSF" id="PIRSF000513">
    <property type="entry name" value="Thz_kinase"/>
    <property type="match status" value="1"/>
</dbReference>
<dbReference type="GO" id="GO:0000287">
    <property type="term" value="F:magnesium ion binding"/>
    <property type="evidence" value="ECO:0007669"/>
    <property type="project" value="UniProtKB-UniRule"/>
</dbReference>
<dbReference type="Proteomes" id="UP000824083">
    <property type="component" value="Unassembled WGS sequence"/>
</dbReference>
<evidence type="ECO:0000256" key="11">
    <source>
        <dbReference type="HAMAP-Rule" id="MF_00228"/>
    </source>
</evidence>
<comment type="catalytic activity">
    <reaction evidence="1 11">
        <text>5-(2-hydroxyethyl)-4-methylthiazole + ATP = 4-methyl-5-(2-phosphooxyethyl)-thiazole + ADP + H(+)</text>
        <dbReference type="Rhea" id="RHEA:24212"/>
        <dbReference type="ChEBI" id="CHEBI:15378"/>
        <dbReference type="ChEBI" id="CHEBI:17957"/>
        <dbReference type="ChEBI" id="CHEBI:30616"/>
        <dbReference type="ChEBI" id="CHEBI:58296"/>
        <dbReference type="ChEBI" id="CHEBI:456216"/>
        <dbReference type="EC" id="2.7.1.50"/>
    </reaction>
</comment>
<protein>
    <recommendedName>
        <fullName evidence="11">Hydroxyethylthiazole kinase</fullName>
        <ecNumber evidence="11">2.7.1.50</ecNumber>
    </recommendedName>
    <alternativeName>
        <fullName evidence="11">4-methyl-5-beta-hydroxyethylthiazole kinase</fullName>
        <shortName evidence="11">TH kinase</shortName>
        <shortName evidence="11">Thz kinase</shortName>
    </alternativeName>
</protein>
<keyword evidence="9 11" id="KW-0460">Magnesium</keyword>
<feature type="binding site" evidence="11">
    <location>
        <position position="51"/>
    </location>
    <ligand>
        <name>substrate</name>
    </ligand>
</feature>
<dbReference type="CDD" id="cd01170">
    <property type="entry name" value="THZ_kinase"/>
    <property type="match status" value="1"/>
</dbReference>
<dbReference type="PANTHER" id="PTHR20858">
    <property type="entry name" value="PHOSPHOMETHYLPYRIMIDINE KINASE"/>
    <property type="match status" value="1"/>
</dbReference>
<dbReference type="NCBIfam" id="NF006830">
    <property type="entry name" value="PRK09355.1"/>
    <property type="match status" value="1"/>
</dbReference>
<keyword evidence="10 11" id="KW-0784">Thiamine biosynthesis</keyword>
<organism evidence="12 13">
    <name type="scientific">Candidatus Aphodousia faecigallinarum</name>
    <dbReference type="NCBI Taxonomy" id="2840677"/>
    <lineage>
        <taxon>Bacteria</taxon>
        <taxon>Pseudomonadati</taxon>
        <taxon>Pseudomonadota</taxon>
        <taxon>Betaproteobacteria</taxon>
        <taxon>Burkholderiales</taxon>
        <taxon>Sutterellaceae</taxon>
        <taxon>Sutterellaceae incertae sedis</taxon>
        <taxon>Candidatus Aphodousia</taxon>
    </lineage>
</organism>
<evidence type="ECO:0000256" key="6">
    <source>
        <dbReference type="ARBA" id="ARBA00022741"/>
    </source>
</evidence>
<dbReference type="InterPro" id="IPR029056">
    <property type="entry name" value="Ribokinase-like"/>
</dbReference>
<keyword evidence="8 11" id="KW-0067">ATP-binding</keyword>
<keyword evidence="5 11" id="KW-0479">Metal-binding</keyword>
<keyword evidence="7 11" id="KW-0418">Kinase</keyword>
<feature type="binding site" evidence="11">
    <location>
        <position position="172"/>
    </location>
    <ligand>
        <name>ATP</name>
        <dbReference type="ChEBI" id="CHEBI:30616"/>
    </ligand>
</feature>
<dbReference type="EC" id="2.7.1.50" evidence="11"/>
<dbReference type="Pfam" id="PF02110">
    <property type="entry name" value="HK"/>
    <property type="match status" value="1"/>
</dbReference>
<sequence length="262" mass="27580">MNNTEVFPLKSFDQACHHMVKTHPLVHCMTNDVVQEITADVLLAAGASPAMIIDKHESADFAAIADCLLINVGTLTEERFVAMQLAIEAAQKTNKPWVLDPVASGLLPWRDKMIHQFLNLMPTVVRGNASEILSLAGAGNGGHGVDSADDSRQAVSAARQVALRYHTIVAVTGETDFVTDGKRTLSVVGGDVLTTLVVGTGCSLSALVAAYCAKSDSPLEATAAALTMAKQASEIAASKSTGPGSFHPAYLDALYAIAREHI</sequence>
<dbReference type="NCBIfam" id="TIGR00694">
    <property type="entry name" value="thiM"/>
    <property type="match status" value="1"/>
</dbReference>
<dbReference type="GO" id="GO:0005524">
    <property type="term" value="F:ATP binding"/>
    <property type="evidence" value="ECO:0007669"/>
    <property type="project" value="UniProtKB-UniRule"/>
</dbReference>
<evidence type="ECO:0000256" key="7">
    <source>
        <dbReference type="ARBA" id="ARBA00022777"/>
    </source>
</evidence>
<evidence type="ECO:0000256" key="4">
    <source>
        <dbReference type="ARBA" id="ARBA00022679"/>
    </source>
</evidence>
<evidence type="ECO:0000256" key="10">
    <source>
        <dbReference type="ARBA" id="ARBA00022977"/>
    </source>
</evidence>
<evidence type="ECO:0000256" key="8">
    <source>
        <dbReference type="ARBA" id="ARBA00022840"/>
    </source>
</evidence>
<comment type="cofactor">
    <cofactor evidence="2 11">
        <name>Mg(2+)</name>
        <dbReference type="ChEBI" id="CHEBI:18420"/>
    </cofactor>
</comment>